<keyword evidence="1" id="KW-0472">Membrane</keyword>
<keyword evidence="1" id="KW-1133">Transmembrane helix</keyword>
<evidence type="ECO:0000313" key="3">
    <source>
        <dbReference type="Proteomes" id="UP001149074"/>
    </source>
</evidence>
<sequence>MCLNLCIYSAIRRGIIYLFFGAFQAVFVSVYNFELWQRGILFLLVGMVSAVLSDPYWRSNYCRLERNHRARDNSETLMPEWRLLQRYLACLYLCLGN</sequence>
<keyword evidence="1" id="KW-0812">Transmembrane</keyword>
<dbReference type="OrthoDB" id="3561359at2759"/>
<keyword evidence="3" id="KW-1185">Reference proteome</keyword>
<dbReference type="AlphaFoldDB" id="A0A9W9KEY4"/>
<gene>
    <name evidence="2" type="ORF">N7532_003712</name>
</gene>
<organism evidence="2 3">
    <name type="scientific">Penicillium argentinense</name>
    <dbReference type="NCBI Taxonomy" id="1131581"/>
    <lineage>
        <taxon>Eukaryota</taxon>
        <taxon>Fungi</taxon>
        <taxon>Dikarya</taxon>
        <taxon>Ascomycota</taxon>
        <taxon>Pezizomycotina</taxon>
        <taxon>Eurotiomycetes</taxon>
        <taxon>Eurotiomycetidae</taxon>
        <taxon>Eurotiales</taxon>
        <taxon>Aspergillaceae</taxon>
        <taxon>Penicillium</taxon>
    </lineage>
</organism>
<dbReference type="RefSeq" id="XP_056476563.1">
    <property type="nucleotide sequence ID" value="XM_056616206.1"/>
</dbReference>
<feature type="transmembrane region" description="Helical" evidence="1">
    <location>
        <begin position="39"/>
        <end position="57"/>
    </location>
</feature>
<accession>A0A9W9KEY4</accession>
<dbReference type="EMBL" id="JAPQKI010000004">
    <property type="protein sequence ID" value="KAJ5103183.1"/>
    <property type="molecule type" value="Genomic_DNA"/>
</dbReference>
<name>A0A9W9KEY4_9EURO</name>
<dbReference type="GeneID" id="81355185"/>
<evidence type="ECO:0000313" key="2">
    <source>
        <dbReference type="EMBL" id="KAJ5103183.1"/>
    </source>
</evidence>
<feature type="transmembrane region" description="Helical" evidence="1">
    <location>
        <begin position="15"/>
        <end position="33"/>
    </location>
</feature>
<reference evidence="2" key="1">
    <citation type="submission" date="2022-11" db="EMBL/GenBank/DDBJ databases">
        <authorList>
            <person name="Petersen C."/>
        </authorList>
    </citation>
    <scope>NUCLEOTIDE SEQUENCE</scope>
    <source>
        <strain evidence="2">IBT 30761</strain>
    </source>
</reference>
<dbReference type="Proteomes" id="UP001149074">
    <property type="component" value="Unassembled WGS sequence"/>
</dbReference>
<comment type="caution">
    <text evidence="2">The sequence shown here is derived from an EMBL/GenBank/DDBJ whole genome shotgun (WGS) entry which is preliminary data.</text>
</comment>
<protein>
    <submittedName>
        <fullName evidence="2">Major facilitator superfamily domain-containing protein</fullName>
    </submittedName>
</protein>
<reference evidence="2" key="2">
    <citation type="journal article" date="2023" name="IMA Fungus">
        <title>Comparative genomic study of the Penicillium genus elucidates a diverse pangenome and 15 lateral gene transfer events.</title>
        <authorList>
            <person name="Petersen C."/>
            <person name="Sorensen T."/>
            <person name="Nielsen M.R."/>
            <person name="Sondergaard T.E."/>
            <person name="Sorensen J.L."/>
            <person name="Fitzpatrick D.A."/>
            <person name="Frisvad J.C."/>
            <person name="Nielsen K.L."/>
        </authorList>
    </citation>
    <scope>NUCLEOTIDE SEQUENCE</scope>
    <source>
        <strain evidence="2">IBT 30761</strain>
    </source>
</reference>
<proteinExistence type="predicted"/>
<evidence type="ECO:0000256" key="1">
    <source>
        <dbReference type="SAM" id="Phobius"/>
    </source>
</evidence>